<keyword evidence="6" id="KW-1185">Reference proteome</keyword>
<accession>A0AA86UCE7</accession>
<dbReference type="EMBL" id="CATOUU010000985">
    <property type="protein sequence ID" value="CAI9965025.1"/>
    <property type="molecule type" value="Genomic_DNA"/>
</dbReference>
<proteinExistence type="predicted"/>
<evidence type="ECO:0000256" key="1">
    <source>
        <dbReference type="SAM" id="Phobius"/>
    </source>
</evidence>
<reference evidence="4 6" key="2">
    <citation type="submission" date="2024-07" db="EMBL/GenBank/DDBJ databases">
        <authorList>
            <person name="Akdeniz Z."/>
        </authorList>
    </citation>
    <scope>NUCLEOTIDE SEQUENCE [LARGE SCALE GENOMIC DNA]</scope>
</reference>
<dbReference type="EMBL" id="CAXDID020000027">
    <property type="protein sequence ID" value="CAL5991162.1"/>
    <property type="molecule type" value="Genomic_DNA"/>
</dbReference>
<name>A0AA86UCE7_9EUKA</name>
<dbReference type="AlphaFoldDB" id="A0AA86UCE7"/>
<feature type="transmembrane region" description="Helical" evidence="1">
    <location>
        <begin position="35"/>
        <end position="59"/>
    </location>
</feature>
<dbReference type="PANTHER" id="PTHR40535:SF1">
    <property type="entry name" value="CHROMOSOME UNDETERMINED SCAFFOLD_9, WHOLE GENOME SHOTGUN SEQUENCE"/>
    <property type="match status" value="1"/>
</dbReference>
<dbReference type="EMBL" id="CATOUU010000747">
    <property type="protein sequence ID" value="CAI9945507.1"/>
    <property type="molecule type" value="Genomic_DNA"/>
</dbReference>
<dbReference type="Proteomes" id="UP001642409">
    <property type="component" value="Unassembled WGS sequence"/>
</dbReference>
<comment type="caution">
    <text evidence="2">The sequence shown here is derived from an EMBL/GenBank/DDBJ whole genome shotgun (WGS) entry which is preliminary data.</text>
</comment>
<dbReference type="EMBL" id="CAXDID020000066">
    <property type="protein sequence ID" value="CAL6012261.1"/>
    <property type="molecule type" value="Genomic_DNA"/>
</dbReference>
<keyword evidence="1" id="KW-0472">Membrane</keyword>
<protein>
    <submittedName>
        <fullName evidence="2">Uncharacterized protein</fullName>
    </submittedName>
</protein>
<evidence type="ECO:0000313" key="3">
    <source>
        <dbReference type="EMBL" id="CAI9965025.1"/>
    </source>
</evidence>
<evidence type="ECO:0000313" key="2">
    <source>
        <dbReference type="EMBL" id="CAI9945507.1"/>
    </source>
</evidence>
<gene>
    <name evidence="4" type="ORF">HINF_LOCUS11959</name>
    <name evidence="5" type="ORF">HINF_LOCUS23216</name>
    <name evidence="2" type="ORF">HINF_LOCUS33152</name>
    <name evidence="3" type="ORF">HINF_LOCUS52670</name>
</gene>
<sequence>MSSSDLGPTIEAAVILPLPPQFTKQKRTPTLKQKICKITLLLVSVLTLSALVFLASVSFSNYNQCDRTCKLKFCSSADCFLSKMASKRSVKKCTCQNGAVLNRKLERVNTTAIDAALVEYCVCNSVECATVQANSAPSVFLHKGPCGHCSNPADFQIYKETALTLTKSSTKAAVASIFSKQKAINQMTKIGLSDKCSECWVGNMQNTLVHCFWTCAFGSRASCENGHLSKCLQCDEDYSGKYFRDCAGMTRRRAGITSDICRQNGEIVDK</sequence>
<keyword evidence="1" id="KW-0812">Transmembrane</keyword>
<evidence type="ECO:0000313" key="4">
    <source>
        <dbReference type="EMBL" id="CAL5991162.1"/>
    </source>
</evidence>
<keyword evidence="1" id="KW-1133">Transmembrane helix</keyword>
<organism evidence="2">
    <name type="scientific">Hexamita inflata</name>
    <dbReference type="NCBI Taxonomy" id="28002"/>
    <lineage>
        <taxon>Eukaryota</taxon>
        <taxon>Metamonada</taxon>
        <taxon>Diplomonadida</taxon>
        <taxon>Hexamitidae</taxon>
        <taxon>Hexamitinae</taxon>
        <taxon>Hexamita</taxon>
    </lineage>
</organism>
<dbReference type="PANTHER" id="PTHR40535">
    <property type="entry name" value="CHROMOSOME UNDETERMINED SCAFFOLD_9, WHOLE GENOME SHOTGUN SEQUENCE"/>
    <property type="match status" value="1"/>
</dbReference>
<evidence type="ECO:0000313" key="5">
    <source>
        <dbReference type="EMBL" id="CAL6012261.1"/>
    </source>
</evidence>
<reference evidence="2" key="1">
    <citation type="submission" date="2023-06" db="EMBL/GenBank/DDBJ databases">
        <authorList>
            <person name="Kurt Z."/>
        </authorList>
    </citation>
    <scope>NUCLEOTIDE SEQUENCE</scope>
</reference>
<evidence type="ECO:0000313" key="6">
    <source>
        <dbReference type="Proteomes" id="UP001642409"/>
    </source>
</evidence>